<dbReference type="SUPFAM" id="SSF50630">
    <property type="entry name" value="Acid proteases"/>
    <property type="match status" value="1"/>
</dbReference>
<proteinExistence type="predicted"/>
<dbReference type="HOGENOM" id="CLU_131876_0_0_1"/>
<dbReference type="Gene3D" id="2.40.70.10">
    <property type="entry name" value="Acid Proteases"/>
    <property type="match status" value="1"/>
</dbReference>
<dbReference type="Proteomes" id="UP000054538">
    <property type="component" value="Unassembled WGS sequence"/>
</dbReference>
<name>A0A0D0E597_9AGAM</name>
<sequence length="122" mass="13686">METKLNVSTLFNPNSLTPSVTVLSHDIPIFPTLLDSGSNDCFIDTSFITKKNPNIFSQDMTNSYIIKAVDLSIRFSAGNITSATFYAIPLDSTCSLVLGHNWLTCYNLLIDWVLRRITFYPI</sequence>
<organism evidence="1 2">
    <name type="scientific">Paxillus rubicundulus Ve08.2h10</name>
    <dbReference type="NCBI Taxonomy" id="930991"/>
    <lineage>
        <taxon>Eukaryota</taxon>
        <taxon>Fungi</taxon>
        <taxon>Dikarya</taxon>
        <taxon>Basidiomycota</taxon>
        <taxon>Agaricomycotina</taxon>
        <taxon>Agaricomycetes</taxon>
        <taxon>Agaricomycetidae</taxon>
        <taxon>Boletales</taxon>
        <taxon>Paxilineae</taxon>
        <taxon>Paxillaceae</taxon>
        <taxon>Paxillus</taxon>
    </lineage>
</organism>
<dbReference type="EMBL" id="KN824984">
    <property type="protein sequence ID" value="KIK96479.1"/>
    <property type="molecule type" value="Genomic_DNA"/>
</dbReference>
<gene>
    <name evidence="1" type="ORF">PAXRUDRAFT_138350</name>
</gene>
<accession>A0A0D0E597</accession>
<dbReference type="InParanoid" id="A0A0D0E597"/>
<evidence type="ECO:0000313" key="2">
    <source>
        <dbReference type="Proteomes" id="UP000054538"/>
    </source>
</evidence>
<evidence type="ECO:0000313" key="1">
    <source>
        <dbReference type="EMBL" id="KIK96479.1"/>
    </source>
</evidence>
<keyword evidence="2" id="KW-1185">Reference proteome</keyword>
<dbReference type="InterPro" id="IPR021109">
    <property type="entry name" value="Peptidase_aspartic_dom_sf"/>
</dbReference>
<reference evidence="2" key="2">
    <citation type="submission" date="2015-01" db="EMBL/GenBank/DDBJ databases">
        <title>Evolutionary Origins and Diversification of the Mycorrhizal Mutualists.</title>
        <authorList>
            <consortium name="DOE Joint Genome Institute"/>
            <consortium name="Mycorrhizal Genomics Consortium"/>
            <person name="Kohler A."/>
            <person name="Kuo A."/>
            <person name="Nagy L.G."/>
            <person name="Floudas D."/>
            <person name="Copeland A."/>
            <person name="Barry K.W."/>
            <person name="Cichocki N."/>
            <person name="Veneault-Fourrey C."/>
            <person name="LaButti K."/>
            <person name="Lindquist E.A."/>
            <person name="Lipzen A."/>
            <person name="Lundell T."/>
            <person name="Morin E."/>
            <person name="Murat C."/>
            <person name="Riley R."/>
            <person name="Ohm R."/>
            <person name="Sun H."/>
            <person name="Tunlid A."/>
            <person name="Henrissat B."/>
            <person name="Grigoriev I.V."/>
            <person name="Hibbett D.S."/>
            <person name="Martin F."/>
        </authorList>
    </citation>
    <scope>NUCLEOTIDE SEQUENCE [LARGE SCALE GENOMIC DNA]</scope>
    <source>
        <strain evidence="2">Ve08.2h10</strain>
    </source>
</reference>
<evidence type="ECO:0008006" key="3">
    <source>
        <dbReference type="Google" id="ProtNLM"/>
    </source>
</evidence>
<dbReference type="OrthoDB" id="2684341at2759"/>
<protein>
    <recommendedName>
        <fullName evidence="3">Peptidase A1 domain-containing protein</fullName>
    </recommendedName>
</protein>
<dbReference type="AlphaFoldDB" id="A0A0D0E597"/>
<reference evidence="1 2" key="1">
    <citation type="submission" date="2014-04" db="EMBL/GenBank/DDBJ databases">
        <authorList>
            <consortium name="DOE Joint Genome Institute"/>
            <person name="Kuo A."/>
            <person name="Kohler A."/>
            <person name="Jargeat P."/>
            <person name="Nagy L.G."/>
            <person name="Floudas D."/>
            <person name="Copeland A."/>
            <person name="Barry K.W."/>
            <person name="Cichocki N."/>
            <person name="Veneault-Fourrey C."/>
            <person name="LaButti K."/>
            <person name="Lindquist E.A."/>
            <person name="Lipzen A."/>
            <person name="Lundell T."/>
            <person name="Morin E."/>
            <person name="Murat C."/>
            <person name="Sun H."/>
            <person name="Tunlid A."/>
            <person name="Henrissat B."/>
            <person name="Grigoriev I.V."/>
            <person name="Hibbett D.S."/>
            <person name="Martin F."/>
            <person name="Nordberg H.P."/>
            <person name="Cantor M.N."/>
            <person name="Hua S.X."/>
        </authorList>
    </citation>
    <scope>NUCLEOTIDE SEQUENCE [LARGE SCALE GENOMIC DNA]</scope>
    <source>
        <strain evidence="1 2">Ve08.2h10</strain>
    </source>
</reference>